<dbReference type="SUPFAM" id="SSF103473">
    <property type="entry name" value="MFS general substrate transporter"/>
    <property type="match status" value="1"/>
</dbReference>
<protein>
    <recommendedName>
        <fullName evidence="6">Major facilitator superfamily (MFS) profile domain-containing protein</fullName>
    </recommendedName>
</protein>
<keyword evidence="8" id="KW-1185">Reference proteome</keyword>
<organism evidence="7 8">
    <name type="scientific">Meripilus lineatus</name>
    <dbReference type="NCBI Taxonomy" id="2056292"/>
    <lineage>
        <taxon>Eukaryota</taxon>
        <taxon>Fungi</taxon>
        <taxon>Dikarya</taxon>
        <taxon>Basidiomycota</taxon>
        <taxon>Agaricomycotina</taxon>
        <taxon>Agaricomycetes</taxon>
        <taxon>Polyporales</taxon>
        <taxon>Meripilaceae</taxon>
        <taxon>Meripilus</taxon>
    </lineage>
</organism>
<feature type="transmembrane region" description="Helical" evidence="5">
    <location>
        <begin position="360"/>
        <end position="379"/>
    </location>
</feature>
<feature type="transmembrane region" description="Helical" evidence="5">
    <location>
        <begin position="203"/>
        <end position="224"/>
    </location>
</feature>
<dbReference type="PROSITE" id="PS50850">
    <property type="entry name" value="MFS"/>
    <property type="match status" value="1"/>
</dbReference>
<accession>A0AAD5V1Y3</accession>
<dbReference type="PRINTS" id="PR01036">
    <property type="entry name" value="TCRTETB"/>
</dbReference>
<dbReference type="Proteomes" id="UP001212997">
    <property type="component" value="Unassembled WGS sequence"/>
</dbReference>
<feature type="transmembrane region" description="Helical" evidence="5">
    <location>
        <begin position="115"/>
        <end position="133"/>
    </location>
</feature>
<reference evidence="7" key="1">
    <citation type="submission" date="2022-07" db="EMBL/GenBank/DDBJ databases">
        <title>Genome Sequence of Physisporinus lineatus.</title>
        <authorList>
            <person name="Buettner E."/>
        </authorList>
    </citation>
    <scope>NUCLEOTIDE SEQUENCE</scope>
    <source>
        <strain evidence="7">VT162</strain>
    </source>
</reference>
<evidence type="ECO:0000256" key="1">
    <source>
        <dbReference type="ARBA" id="ARBA00004141"/>
    </source>
</evidence>
<feature type="transmembrane region" description="Helical" evidence="5">
    <location>
        <begin position="331"/>
        <end position="354"/>
    </location>
</feature>
<feature type="transmembrane region" description="Helical" evidence="5">
    <location>
        <begin position="391"/>
        <end position="410"/>
    </location>
</feature>
<feature type="transmembrane region" description="Helical" evidence="5">
    <location>
        <begin position="422"/>
        <end position="445"/>
    </location>
</feature>
<keyword evidence="4 5" id="KW-0472">Membrane</keyword>
<dbReference type="Pfam" id="PF07690">
    <property type="entry name" value="MFS_1"/>
    <property type="match status" value="1"/>
</dbReference>
<evidence type="ECO:0000256" key="3">
    <source>
        <dbReference type="ARBA" id="ARBA00022989"/>
    </source>
</evidence>
<evidence type="ECO:0000259" key="6">
    <source>
        <dbReference type="PROSITE" id="PS50850"/>
    </source>
</evidence>
<evidence type="ECO:0000313" key="8">
    <source>
        <dbReference type="Proteomes" id="UP001212997"/>
    </source>
</evidence>
<evidence type="ECO:0000256" key="2">
    <source>
        <dbReference type="ARBA" id="ARBA00022692"/>
    </source>
</evidence>
<feature type="transmembrane region" description="Helical" evidence="5">
    <location>
        <begin position="299"/>
        <end position="319"/>
    </location>
</feature>
<dbReference type="GO" id="GO:0022857">
    <property type="term" value="F:transmembrane transporter activity"/>
    <property type="evidence" value="ECO:0007669"/>
    <property type="project" value="InterPro"/>
</dbReference>
<keyword evidence="3 5" id="KW-1133">Transmembrane helix</keyword>
<comment type="subcellular location">
    <subcellularLocation>
        <location evidence="1">Membrane</location>
        <topology evidence="1">Multi-pass membrane protein</topology>
    </subcellularLocation>
</comment>
<keyword evidence="2 5" id="KW-0812">Transmembrane</keyword>
<feature type="transmembrane region" description="Helical" evidence="5">
    <location>
        <begin position="262"/>
        <end position="279"/>
    </location>
</feature>
<sequence>MSSSSESPPLELSDKVVANGGRITISEAGTTQLSVVTAPGPTKKGFSFWMVFLAICLSLFLFALEMTAVSTALPTIISDVHGSDFVWVSSAYSLASTCLIPASGGLAEVFGRRPVMLGAIALFALGSALCGSAKNMAWFLSGRGLQGAGGGAIFSLSSIIIGDLVPLRERGVFQGTTGLVWTIAAGIGPVVGGALTKEGQWRWLFYLNLPISGVAFGLVMIFLTLKTPPGTFREKFMRMDWISAACVIALSWGGIQFPWTSVHVLAPLILGLLGISLAGKYRFLSCTTSSLSDLGCSYIQTFINPIAMFAVIYFLPAYYQACLGASPLRSGVLILSLCASIGPAVVVSGASIGITKKYRVQLWIGWVLIVVGMGVLALLHPESPLSKQVGLPIIMAIGAGTIYAATYFPVLAPLPISENAHALALFAFLRSFAAVWGVTIGTTVLQNELRKRVPAEYLNELPGGVAIVYSAIPLINSLPEPLKTTVRDAYADSTAKIWEVMCGIAAIGLIASLFMESLPLHTEVDRKWGLEQRDSDQAVELADKEKNIDI</sequence>
<evidence type="ECO:0000256" key="5">
    <source>
        <dbReference type="SAM" id="Phobius"/>
    </source>
</evidence>
<gene>
    <name evidence="7" type="ORF">NLI96_g5962</name>
</gene>
<proteinExistence type="predicted"/>
<dbReference type="PROSITE" id="PS00216">
    <property type="entry name" value="SUGAR_TRANSPORT_1"/>
    <property type="match status" value="1"/>
</dbReference>
<dbReference type="GO" id="GO:0005886">
    <property type="term" value="C:plasma membrane"/>
    <property type="evidence" value="ECO:0007669"/>
    <property type="project" value="TreeGrafter"/>
</dbReference>
<comment type="caution">
    <text evidence="7">The sequence shown here is derived from an EMBL/GenBank/DDBJ whole genome shotgun (WGS) entry which is preliminary data.</text>
</comment>
<evidence type="ECO:0000256" key="4">
    <source>
        <dbReference type="ARBA" id="ARBA00023136"/>
    </source>
</evidence>
<evidence type="ECO:0000313" key="7">
    <source>
        <dbReference type="EMBL" id="KAJ3483955.1"/>
    </source>
</evidence>
<dbReference type="Gene3D" id="1.20.1250.20">
    <property type="entry name" value="MFS general substrate transporter like domains"/>
    <property type="match status" value="1"/>
</dbReference>
<dbReference type="PANTHER" id="PTHR23501">
    <property type="entry name" value="MAJOR FACILITATOR SUPERFAMILY"/>
    <property type="match status" value="1"/>
</dbReference>
<feature type="transmembrane region" description="Helical" evidence="5">
    <location>
        <begin position="179"/>
        <end position="196"/>
    </location>
</feature>
<feature type="transmembrane region" description="Helical" evidence="5">
    <location>
        <begin position="145"/>
        <end position="167"/>
    </location>
</feature>
<feature type="transmembrane region" description="Helical" evidence="5">
    <location>
        <begin position="46"/>
        <end position="64"/>
    </location>
</feature>
<feature type="transmembrane region" description="Helical" evidence="5">
    <location>
        <begin position="85"/>
        <end position="103"/>
    </location>
</feature>
<dbReference type="InterPro" id="IPR011701">
    <property type="entry name" value="MFS"/>
</dbReference>
<dbReference type="PANTHER" id="PTHR23501:SF102">
    <property type="entry name" value="DRUG TRANSPORTER, PUTATIVE (AFU_ORTHOLOGUE AFUA_3G08530)-RELATED"/>
    <property type="match status" value="1"/>
</dbReference>
<dbReference type="EMBL" id="JANAWD010000207">
    <property type="protein sequence ID" value="KAJ3483955.1"/>
    <property type="molecule type" value="Genomic_DNA"/>
</dbReference>
<dbReference type="InterPro" id="IPR005829">
    <property type="entry name" value="Sugar_transporter_CS"/>
</dbReference>
<dbReference type="InterPro" id="IPR020846">
    <property type="entry name" value="MFS_dom"/>
</dbReference>
<name>A0AAD5V1Y3_9APHY</name>
<feature type="domain" description="Major facilitator superfamily (MFS) profile" evidence="6">
    <location>
        <begin position="51"/>
        <end position="520"/>
    </location>
</feature>
<dbReference type="AlphaFoldDB" id="A0AAD5V1Y3"/>
<dbReference type="InterPro" id="IPR036259">
    <property type="entry name" value="MFS_trans_sf"/>
</dbReference>